<dbReference type="Pfam" id="PF14287">
    <property type="entry name" value="DUF4368"/>
    <property type="match status" value="1"/>
</dbReference>
<gene>
    <name evidence="3" type="ORF">H6A12_12645</name>
</gene>
<dbReference type="RefSeq" id="WP_204448386.1">
    <property type="nucleotide sequence ID" value="NZ_JACJKY010000038.1"/>
</dbReference>
<accession>A0A939BFU9</accession>
<sequence>MLKSTENTNNLITALYCRLSQEDERLGESLSIENQKIILQKYADDHGFRNCKFYVDDGYSGTDFKRPAHVQMMKDVEAGKIGIVIVKDQSRLGRDYLETGHLMDIKFPSYDVRFIAINDGYDSINRADNDFSGMRNYFNDFYAADTSKKIRAVQRAKGQRGERISTATPYGYMRNPENKKELIPDPQTAPIVKRIFDMYASGLGVVKICDILCEEKILSPSVYIFQTTGKRIGNPDLNRPYHWAQTTVRKMLENQEYVGDTVNFKTYSKSNKLKKRLKNDPDKILIFKNTHEGIVEREVFERVQKHFAGRKRPDKQGEVDKYAGILYCGDCHKRLYLARAKTLAPEKNAFQCGGYRRRTTDCTAHNIREIVLDQIVLDDLKRMTAFAREEPDKFYEAAMQKAKSEAEKFYALAKKQKDKIEDRIKKIDNIIRCLYEDRVVGRITVERYDEMACGYEQEQAELKLELESLNKGIAELDAHEQSVREFMAKAKQYVEMPKLTPELLRAFIRRIEVFEKEVKYSHTCGNPVVIYYKFQMKKLETLTVMFGTYDEDAEEDISA</sequence>
<evidence type="ECO:0000313" key="3">
    <source>
        <dbReference type="EMBL" id="MBM6921988.1"/>
    </source>
</evidence>
<proteinExistence type="predicted"/>
<dbReference type="EMBL" id="JACJKY010000038">
    <property type="protein sequence ID" value="MBM6921988.1"/>
    <property type="molecule type" value="Genomic_DNA"/>
</dbReference>
<dbReference type="Pfam" id="PF13408">
    <property type="entry name" value="Zn_ribbon_recom"/>
    <property type="match status" value="1"/>
</dbReference>
<dbReference type="CDD" id="cd03770">
    <property type="entry name" value="SR_TndX_transposase"/>
    <property type="match status" value="1"/>
</dbReference>
<dbReference type="Proteomes" id="UP000774750">
    <property type="component" value="Unassembled WGS sequence"/>
</dbReference>
<reference evidence="3" key="1">
    <citation type="submission" date="2020-08" db="EMBL/GenBank/DDBJ databases">
        <authorList>
            <person name="Cejkova D."/>
            <person name="Kubasova T."/>
            <person name="Jahodarova E."/>
            <person name="Rychlik I."/>
        </authorList>
    </citation>
    <scope>NUCLEOTIDE SEQUENCE</scope>
    <source>
        <strain evidence="3">An559</strain>
    </source>
</reference>
<evidence type="ECO:0000259" key="2">
    <source>
        <dbReference type="PROSITE" id="PS51737"/>
    </source>
</evidence>
<keyword evidence="4" id="KW-1185">Reference proteome</keyword>
<dbReference type="GO" id="GO:0003677">
    <property type="term" value="F:DNA binding"/>
    <property type="evidence" value="ECO:0007669"/>
    <property type="project" value="InterPro"/>
</dbReference>
<dbReference type="SUPFAM" id="SSF53041">
    <property type="entry name" value="Resolvase-like"/>
    <property type="match status" value="1"/>
</dbReference>
<dbReference type="InterPro" id="IPR038109">
    <property type="entry name" value="DNA_bind_recomb_sf"/>
</dbReference>
<evidence type="ECO:0000313" key="4">
    <source>
        <dbReference type="Proteomes" id="UP000774750"/>
    </source>
</evidence>
<dbReference type="InterPro" id="IPR011109">
    <property type="entry name" value="DNA_bind_recombinase_dom"/>
</dbReference>
<comment type="caution">
    <text evidence="3">The sequence shown here is derived from an EMBL/GenBank/DDBJ whole genome shotgun (WGS) entry which is preliminary data.</text>
</comment>
<feature type="domain" description="Recombinase" evidence="2">
    <location>
        <begin position="169"/>
        <end position="313"/>
    </location>
</feature>
<dbReference type="GO" id="GO:0000150">
    <property type="term" value="F:DNA strand exchange activity"/>
    <property type="evidence" value="ECO:0007669"/>
    <property type="project" value="InterPro"/>
</dbReference>
<protein>
    <submittedName>
        <fullName evidence="3">Recombinase family protein</fullName>
    </submittedName>
</protein>
<organism evidence="3 4">
    <name type="scientific">Merdimmobilis hominis</name>
    <dbReference type="NCBI Taxonomy" id="2897707"/>
    <lineage>
        <taxon>Bacteria</taxon>
        <taxon>Bacillati</taxon>
        <taxon>Bacillota</taxon>
        <taxon>Clostridia</taxon>
        <taxon>Eubacteriales</taxon>
        <taxon>Oscillospiraceae</taxon>
        <taxon>Merdimmobilis</taxon>
    </lineage>
</organism>
<dbReference type="PANTHER" id="PTHR30461:SF23">
    <property type="entry name" value="DNA RECOMBINASE-RELATED"/>
    <property type="match status" value="1"/>
</dbReference>
<dbReference type="Pfam" id="PF00239">
    <property type="entry name" value="Resolvase"/>
    <property type="match status" value="1"/>
</dbReference>
<reference evidence="3" key="2">
    <citation type="journal article" date="2021" name="Sci. Rep.">
        <title>The distribution of antibiotic resistance genes in chicken gut microbiota commensals.</title>
        <authorList>
            <person name="Juricova H."/>
            <person name="Matiasovicova J."/>
            <person name="Kubasova T."/>
            <person name="Cejkova D."/>
            <person name="Rychlik I."/>
        </authorList>
    </citation>
    <scope>NUCLEOTIDE SEQUENCE</scope>
    <source>
        <strain evidence="3">An559</strain>
    </source>
</reference>
<dbReference type="AlphaFoldDB" id="A0A939BFU9"/>
<dbReference type="PANTHER" id="PTHR30461">
    <property type="entry name" value="DNA-INVERTASE FROM LAMBDOID PROPHAGE"/>
    <property type="match status" value="1"/>
</dbReference>
<dbReference type="PROSITE" id="PS51737">
    <property type="entry name" value="RECOMBINASE_DNA_BIND"/>
    <property type="match status" value="1"/>
</dbReference>
<dbReference type="SMART" id="SM00857">
    <property type="entry name" value="Resolvase"/>
    <property type="match status" value="1"/>
</dbReference>
<dbReference type="InterPro" id="IPR050639">
    <property type="entry name" value="SSR_resolvase"/>
</dbReference>
<feature type="domain" description="Resolvase/invertase-type recombinase catalytic" evidence="1">
    <location>
        <begin position="12"/>
        <end position="161"/>
    </location>
</feature>
<dbReference type="PROSITE" id="PS51736">
    <property type="entry name" value="RECOMBINASES_3"/>
    <property type="match status" value="1"/>
</dbReference>
<dbReference type="InterPro" id="IPR006119">
    <property type="entry name" value="Resolv_N"/>
</dbReference>
<dbReference type="Pfam" id="PF07508">
    <property type="entry name" value="Recombinase"/>
    <property type="match status" value="1"/>
</dbReference>
<dbReference type="InterPro" id="IPR025827">
    <property type="entry name" value="Zn_ribbon_recom_dom"/>
</dbReference>
<evidence type="ECO:0000259" key="1">
    <source>
        <dbReference type="PROSITE" id="PS51736"/>
    </source>
</evidence>
<dbReference type="InterPro" id="IPR036162">
    <property type="entry name" value="Resolvase-like_N_sf"/>
</dbReference>
<name>A0A939BFU9_9FIRM</name>
<dbReference type="Gene3D" id="3.90.1750.20">
    <property type="entry name" value="Putative Large Serine Recombinase, Chain B, Domain 2"/>
    <property type="match status" value="1"/>
</dbReference>
<dbReference type="Gene3D" id="3.40.50.1390">
    <property type="entry name" value="Resolvase, N-terminal catalytic domain"/>
    <property type="match status" value="1"/>
</dbReference>
<dbReference type="InterPro" id="IPR025378">
    <property type="entry name" value="DUF4368"/>
</dbReference>